<accession>T1AH82</accession>
<dbReference type="GO" id="GO:0003700">
    <property type="term" value="F:DNA-binding transcription factor activity"/>
    <property type="evidence" value="ECO:0007669"/>
    <property type="project" value="InterPro"/>
</dbReference>
<gene>
    <name evidence="7" type="ORF">B1A_11493</name>
</gene>
<name>T1AH82_9ZZZZ</name>
<comment type="caution">
    <text evidence="7">The sequence shown here is derived from an EMBL/GenBank/DDBJ whole genome shotgun (WGS) entry which is preliminary data.</text>
</comment>
<evidence type="ECO:0000256" key="2">
    <source>
        <dbReference type="ARBA" id="ARBA00023015"/>
    </source>
</evidence>
<feature type="non-terminal residue" evidence="7">
    <location>
        <position position="94"/>
    </location>
</feature>
<dbReference type="NCBIfam" id="TIGR02054">
    <property type="entry name" value="MerD"/>
    <property type="match status" value="1"/>
</dbReference>
<evidence type="ECO:0000313" key="7">
    <source>
        <dbReference type="EMBL" id="EQD56522.1"/>
    </source>
</evidence>
<dbReference type="InterPro" id="IPR000551">
    <property type="entry name" value="MerR-type_HTH_dom"/>
</dbReference>
<keyword evidence="3" id="KW-0238">DNA-binding</keyword>
<dbReference type="PANTHER" id="PTHR30204:SF93">
    <property type="entry name" value="HTH MERR-TYPE DOMAIN-CONTAINING PROTEIN"/>
    <property type="match status" value="1"/>
</dbReference>
<dbReference type="SUPFAM" id="SSF46955">
    <property type="entry name" value="Putative DNA-binding domain"/>
    <property type="match status" value="1"/>
</dbReference>
<dbReference type="Pfam" id="PF13411">
    <property type="entry name" value="MerR_1"/>
    <property type="match status" value="1"/>
</dbReference>
<dbReference type="InterPro" id="IPR011797">
    <property type="entry name" value="MerD"/>
</dbReference>
<evidence type="ECO:0000259" key="6">
    <source>
        <dbReference type="PROSITE" id="PS50937"/>
    </source>
</evidence>
<reference evidence="7" key="1">
    <citation type="submission" date="2013-08" db="EMBL/GenBank/DDBJ databases">
        <authorList>
            <person name="Mendez C."/>
            <person name="Richter M."/>
            <person name="Ferrer M."/>
            <person name="Sanchez J."/>
        </authorList>
    </citation>
    <scope>NUCLEOTIDE SEQUENCE</scope>
</reference>
<dbReference type="GO" id="GO:0003677">
    <property type="term" value="F:DNA binding"/>
    <property type="evidence" value="ECO:0007669"/>
    <property type="project" value="UniProtKB-KW"/>
</dbReference>
<evidence type="ECO:0000256" key="1">
    <source>
        <dbReference type="ARBA" id="ARBA00019396"/>
    </source>
</evidence>
<dbReference type="InterPro" id="IPR047057">
    <property type="entry name" value="MerR_fam"/>
</dbReference>
<dbReference type="PRINTS" id="PR00040">
    <property type="entry name" value="HTHMERR"/>
</dbReference>
<keyword evidence="4" id="KW-0804">Transcription</keyword>
<evidence type="ECO:0000256" key="5">
    <source>
        <dbReference type="ARBA" id="ARBA00032882"/>
    </source>
</evidence>
<dbReference type="InterPro" id="IPR009061">
    <property type="entry name" value="DNA-bd_dom_put_sf"/>
</dbReference>
<dbReference type="Gene3D" id="1.10.1660.10">
    <property type="match status" value="1"/>
</dbReference>
<evidence type="ECO:0000256" key="3">
    <source>
        <dbReference type="ARBA" id="ARBA00023125"/>
    </source>
</evidence>
<keyword evidence="2" id="KW-0805">Transcription regulation</keyword>
<evidence type="ECO:0000256" key="4">
    <source>
        <dbReference type="ARBA" id="ARBA00023163"/>
    </source>
</evidence>
<reference evidence="7" key="2">
    <citation type="journal article" date="2014" name="ISME J.">
        <title>Microbial stratification in low pH oxic and suboxic macroscopic growths along an acid mine drainage.</title>
        <authorList>
            <person name="Mendez-Garcia C."/>
            <person name="Mesa V."/>
            <person name="Sprenger R.R."/>
            <person name="Richter M."/>
            <person name="Diez M.S."/>
            <person name="Solano J."/>
            <person name="Bargiela R."/>
            <person name="Golyshina O.V."/>
            <person name="Manteca A."/>
            <person name="Ramos J.L."/>
            <person name="Gallego J.R."/>
            <person name="Llorente I."/>
            <person name="Martins Dos Santos V.A."/>
            <person name="Jensen O.N."/>
            <person name="Pelaez A.I."/>
            <person name="Sanchez J."/>
            <person name="Ferrer M."/>
        </authorList>
    </citation>
    <scope>NUCLEOTIDE SEQUENCE</scope>
</reference>
<dbReference type="PANTHER" id="PTHR30204">
    <property type="entry name" value="REDOX-CYCLING DRUG-SENSING TRANSCRIPTIONAL ACTIVATOR SOXR"/>
    <property type="match status" value="1"/>
</dbReference>
<dbReference type="PROSITE" id="PS50937">
    <property type="entry name" value="HTH_MERR_2"/>
    <property type="match status" value="1"/>
</dbReference>
<sequence length="94" mass="10062">MSAYTVSRLAEDAGVSVSVVRDYVLRGLLRPSGRTAGGISIYDAHALARLRFVRAMLEAGISLAELRDLCHALDGRTHDAGEFLAGLRAHVAAR</sequence>
<organism evidence="7">
    <name type="scientific">mine drainage metagenome</name>
    <dbReference type="NCBI Taxonomy" id="410659"/>
    <lineage>
        <taxon>unclassified sequences</taxon>
        <taxon>metagenomes</taxon>
        <taxon>ecological metagenomes</taxon>
    </lineage>
</organism>
<proteinExistence type="predicted"/>
<feature type="domain" description="HTH merR-type" evidence="6">
    <location>
        <begin position="3"/>
        <end position="72"/>
    </location>
</feature>
<protein>
    <recommendedName>
        <fullName evidence="1">HTH-type transcriptional regulator MerD</fullName>
    </recommendedName>
    <alternativeName>
        <fullName evidence="5">Mercuric resistance protein MerD</fullName>
    </alternativeName>
</protein>
<dbReference type="GO" id="GO:0046689">
    <property type="term" value="P:response to mercury ion"/>
    <property type="evidence" value="ECO:0007669"/>
    <property type="project" value="InterPro"/>
</dbReference>
<dbReference type="EMBL" id="AUZX01008229">
    <property type="protein sequence ID" value="EQD56522.1"/>
    <property type="molecule type" value="Genomic_DNA"/>
</dbReference>
<dbReference type="GO" id="GO:0045892">
    <property type="term" value="P:negative regulation of DNA-templated transcription"/>
    <property type="evidence" value="ECO:0007669"/>
    <property type="project" value="InterPro"/>
</dbReference>
<dbReference type="AlphaFoldDB" id="T1AH82"/>
<dbReference type="SMART" id="SM00422">
    <property type="entry name" value="HTH_MERR"/>
    <property type="match status" value="1"/>
</dbReference>